<name>A0A8S9S4E0_BRACR</name>
<dbReference type="EMBL" id="QGKX02000088">
    <property type="protein sequence ID" value="KAF3588501.1"/>
    <property type="molecule type" value="Genomic_DNA"/>
</dbReference>
<dbReference type="Proteomes" id="UP000712600">
    <property type="component" value="Unassembled WGS sequence"/>
</dbReference>
<sequence>MSICVLFLVVDDSSESLRDKGDFFRGLGGTTRLRSSVEKEWGTFSGVDLPSLVTVSQTKKSRREGFKLLVLSTGGRKIVAGSLSILNSSITTTKK</sequence>
<reference evidence="1" key="1">
    <citation type="submission" date="2019-12" db="EMBL/GenBank/DDBJ databases">
        <title>Genome sequencing and annotation of Brassica cretica.</title>
        <authorList>
            <person name="Studholme D.J."/>
            <person name="Sarris P."/>
        </authorList>
    </citation>
    <scope>NUCLEOTIDE SEQUENCE</scope>
    <source>
        <strain evidence="1">PFS-109/04</strain>
        <tissue evidence="1">Leaf</tissue>
    </source>
</reference>
<dbReference type="AlphaFoldDB" id="A0A8S9S4E0"/>
<evidence type="ECO:0000313" key="2">
    <source>
        <dbReference type="Proteomes" id="UP000712600"/>
    </source>
</evidence>
<accession>A0A8S9S4E0</accession>
<proteinExistence type="predicted"/>
<gene>
    <name evidence="1" type="ORF">F2Q69_00027775</name>
</gene>
<evidence type="ECO:0000313" key="1">
    <source>
        <dbReference type="EMBL" id="KAF3588501.1"/>
    </source>
</evidence>
<comment type="caution">
    <text evidence="1">The sequence shown here is derived from an EMBL/GenBank/DDBJ whole genome shotgun (WGS) entry which is preliminary data.</text>
</comment>
<protein>
    <submittedName>
        <fullName evidence="1">Uncharacterized protein</fullName>
    </submittedName>
</protein>
<organism evidence="1 2">
    <name type="scientific">Brassica cretica</name>
    <name type="common">Mustard</name>
    <dbReference type="NCBI Taxonomy" id="69181"/>
    <lineage>
        <taxon>Eukaryota</taxon>
        <taxon>Viridiplantae</taxon>
        <taxon>Streptophyta</taxon>
        <taxon>Embryophyta</taxon>
        <taxon>Tracheophyta</taxon>
        <taxon>Spermatophyta</taxon>
        <taxon>Magnoliopsida</taxon>
        <taxon>eudicotyledons</taxon>
        <taxon>Gunneridae</taxon>
        <taxon>Pentapetalae</taxon>
        <taxon>rosids</taxon>
        <taxon>malvids</taxon>
        <taxon>Brassicales</taxon>
        <taxon>Brassicaceae</taxon>
        <taxon>Brassiceae</taxon>
        <taxon>Brassica</taxon>
    </lineage>
</organism>